<dbReference type="AlphaFoldDB" id="A0A8I1W4S3"/>
<evidence type="ECO:0000313" key="1">
    <source>
        <dbReference type="EMBL" id="MBO1107894.1"/>
    </source>
</evidence>
<dbReference type="RefSeq" id="WP_152114173.1">
    <property type="nucleotide sequence ID" value="NZ_JAFNAA010000005.1"/>
</dbReference>
<organism evidence="1 2">
    <name type="scientific">Plesiomonas shigelloides</name>
    <name type="common">Aeromonas shigelloides</name>
    <dbReference type="NCBI Taxonomy" id="703"/>
    <lineage>
        <taxon>Bacteria</taxon>
        <taxon>Pseudomonadati</taxon>
        <taxon>Pseudomonadota</taxon>
        <taxon>Gammaproteobacteria</taxon>
        <taxon>Enterobacterales</taxon>
        <taxon>Enterobacteriaceae</taxon>
        <taxon>Plesiomonas</taxon>
    </lineage>
</organism>
<protein>
    <submittedName>
        <fullName evidence="1">Phage tail protein</fullName>
    </submittedName>
</protein>
<dbReference type="Pfam" id="PF06891">
    <property type="entry name" value="P2_Phage_GpR"/>
    <property type="match status" value="1"/>
</dbReference>
<sequence>MSRSELDGITGFIRDNLPSRAVRDAGVKFASYMENVELLDGGRDLGLGEMVGAIQYEAVLEWERFPYRICQPQRVFALVLVWLAEQANDLRDTLELPPPEVEVELIDEETAYVVVSIPMVEPLGLVPNENGEIPWQGQRWSVESPDIWTAEQGRLFAVDESGAPLTEVPADEVSG</sequence>
<accession>A0A8I1W4S3</accession>
<evidence type="ECO:0000313" key="2">
    <source>
        <dbReference type="Proteomes" id="UP000664658"/>
    </source>
</evidence>
<reference evidence="1" key="1">
    <citation type="submission" date="2021-03" db="EMBL/GenBank/DDBJ databases">
        <title>Plesiomonas shigelloides zfcc0051, isolated from zebrafish feces.</title>
        <authorList>
            <person name="Vanderhoek Z."/>
            <person name="Gaulke C."/>
        </authorList>
    </citation>
    <scope>NUCLEOTIDE SEQUENCE</scope>
    <source>
        <strain evidence="1">Zfcc0051</strain>
    </source>
</reference>
<name>A0A8I1W4S3_PLESH</name>
<dbReference type="Proteomes" id="UP000664658">
    <property type="component" value="Unassembled WGS sequence"/>
</dbReference>
<dbReference type="EMBL" id="JAFNAA010000005">
    <property type="protein sequence ID" value="MBO1107894.1"/>
    <property type="molecule type" value="Genomic_DNA"/>
</dbReference>
<comment type="caution">
    <text evidence="1">The sequence shown here is derived from an EMBL/GenBank/DDBJ whole genome shotgun (WGS) entry which is preliminary data.</text>
</comment>
<proteinExistence type="predicted"/>
<dbReference type="InterPro" id="IPR009678">
    <property type="entry name" value="Phage_tail_completion_R"/>
</dbReference>
<gene>
    <name evidence="1" type="ORF">J2R62_06600</name>
</gene>